<evidence type="ECO:0000313" key="2">
    <source>
        <dbReference type="EMBL" id="KAE9410638.1"/>
    </source>
</evidence>
<dbReference type="InterPro" id="IPR027796">
    <property type="entry name" value="OTT_1508_deam-like"/>
</dbReference>
<feature type="region of interest" description="Disordered" evidence="1">
    <location>
        <begin position="109"/>
        <end position="141"/>
    </location>
</feature>
<dbReference type="AlphaFoldDB" id="A0A6A4IP47"/>
<dbReference type="Pfam" id="PF14441">
    <property type="entry name" value="OTT_1508_deam"/>
    <property type="match status" value="1"/>
</dbReference>
<evidence type="ECO:0000313" key="3">
    <source>
        <dbReference type="Proteomes" id="UP000799118"/>
    </source>
</evidence>
<name>A0A6A4IP47_9AGAR</name>
<sequence>MSATAARVHLLTQFAASLQQRSPDDDYSYNPSRSEGSQKILNHLSILLGPSSTVTVSVGPLLLGHSINSVIFRSFPDASATGSQVTFSNMQLTVPPSYAEAALPVKEVSNAPGTTSKAGPSVHKATRNSEKDKRPMSSRTHKFGQLDKEEDIEAVVSPENICARMRQSPAEWYHLYVSETIRVLRFYSASYHGGDKNLSHLYEYFVGHCHHMIDSRIQKVLDVYFPTDDAGNLLMWELEGLLEPAEVRIAAKSPPSQFLRAVKVPCTTTHDGFLTFIFNSSSAPKWIDAIYNVLVFIRSSLKRLKDQTTNDLEFRQGLENTSKAIVALHGFLNHLIPKQLWVSASLNNRLQDLRVKHWNLNVDDSLPSESQNTMWEECSIFFCAINAICAWTIASRALVKHKLFSQKNIVFSVQILDVPDVALPAVELDSVLKQWGLAGKDVSEYVQQQLKLASDAGRSHCEAGLLAALQAAIAELVESLKQETYVIGVAKKCCPTCRHLAKVIKDVHGLQLDLPGSHTQYHPWRPPASSGKLPKAQASPSVSGHSQGCPGIWPIPRQY</sequence>
<organism evidence="2 3">
    <name type="scientific">Gymnopus androsaceus JB14</name>
    <dbReference type="NCBI Taxonomy" id="1447944"/>
    <lineage>
        <taxon>Eukaryota</taxon>
        <taxon>Fungi</taxon>
        <taxon>Dikarya</taxon>
        <taxon>Basidiomycota</taxon>
        <taxon>Agaricomycotina</taxon>
        <taxon>Agaricomycetes</taxon>
        <taxon>Agaricomycetidae</taxon>
        <taxon>Agaricales</taxon>
        <taxon>Marasmiineae</taxon>
        <taxon>Omphalotaceae</taxon>
        <taxon>Gymnopus</taxon>
    </lineage>
</organism>
<protein>
    <submittedName>
        <fullName evidence="2">Uncharacterized protein</fullName>
    </submittedName>
</protein>
<dbReference type="EMBL" id="ML769385">
    <property type="protein sequence ID" value="KAE9410638.1"/>
    <property type="molecule type" value="Genomic_DNA"/>
</dbReference>
<dbReference type="OrthoDB" id="2989261at2759"/>
<proteinExistence type="predicted"/>
<accession>A0A6A4IP47</accession>
<evidence type="ECO:0000256" key="1">
    <source>
        <dbReference type="SAM" id="MobiDB-lite"/>
    </source>
</evidence>
<reference evidence="2" key="1">
    <citation type="journal article" date="2019" name="Environ. Microbiol.">
        <title>Fungal ecological strategies reflected in gene transcription - a case study of two litter decomposers.</title>
        <authorList>
            <person name="Barbi F."/>
            <person name="Kohler A."/>
            <person name="Barry K."/>
            <person name="Baskaran P."/>
            <person name="Daum C."/>
            <person name="Fauchery L."/>
            <person name="Ihrmark K."/>
            <person name="Kuo A."/>
            <person name="LaButti K."/>
            <person name="Lipzen A."/>
            <person name="Morin E."/>
            <person name="Grigoriev I.V."/>
            <person name="Henrissat B."/>
            <person name="Lindahl B."/>
            <person name="Martin F."/>
        </authorList>
    </citation>
    <scope>NUCLEOTIDE SEQUENCE</scope>
    <source>
        <strain evidence="2">JB14</strain>
    </source>
</reference>
<dbReference type="Proteomes" id="UP000799118">
    <property type="component" value="Unassembled WGS sequence"/>
</dbReference>
<feature type="region of interest" description="Disordered" evidence="1">
    <location>
        <begin position="518"/>
        <end position="559"/>
    </location>
</feature>
<gene>
    <name evidence="2" type="ORF">BT96DRAFT_1012137</name>
</gene>
<keyword evidence="3" id="KW-1185">Reference proteome</keyword>